<protein>
    <submittedName>
        <fullName evidence="1">Uncharacterized protein</fullName>
    </submittedName>
</protein>
<accession>C9DCV5</accession>
<evidence type="ECO:0000313" key="1">
    <source>
        <dbReference type="EMBL" id="ACU42073.1"/>
    </source>
</evidence>
<evidence type="ECO:0000313" key="2">
    <source>
        <dbReference type="Proteomes" id="UP000001613"/>
    </source>
</evidence>
<dbReference type="KEGG" id="vg:40090160"/>
<dbReference type="EMBL" id="GQ303265">
    <property type="protein sequence ID" value="ACU42073.1"/>
    <property type="molecule type" value="Genomic_DNA"/>
</dbReference>
<reference evidence="1 2" key="1">
    <citation type="journal article" date="2011" name="PLoS ONE">
        <title>Expanding the diversity of mycobacteriophages: insights into genome architecture and evolution.</title>
        <authorList>
            <person name="Pope W.H."/>
            <person name="Jacobs-Sera D."/>
            <person name="Russell D.A."/>
            <person name="Peebles C.L."/>
            <person name="Al-Atrache Z."/>
            <person name="Alcoser T.A."/>
            <person name="Alexander L.M."/>
            <person name="Alfano M.B."/>
            <person name="Alford S.T."/>
            <person name="Amy N.E."/>
            <person name="Anderson M.D."/>
            <person name="Anderson A.G."/>
            <person name="Ang A.A."/>
            <person name="Ares M.Jr."/>
            <person name="Barber A.J."/>
            <person name="Barker L.P."/>
            <person name="Barrett J.M."/>
            <person name="Barshop W.D."/>
            <person name="Bauerle C.M."/>
            <person name="Bayles I.M."/>
            <person name="Belfield K.L."/>
            <person name="Best A.A."/>
            <person name="Borjon A.Jr."/>
            <person name="Bowman C.A."/>
            <person name="Boyer C.A."/>
            <person name="Bradley K.W."/>
            <person name="Bradley V.A."/>
            <person name="Broadway L.N."/>
            <person name="Budwal K."/>
            <person name="Busby K.N."/>
            <person name="Campbell I.W."/>
            <person name="Campbell A.M."/>
            <person name="Carey A."/>
            <person name="Caruso S.M."/>
            <person name="Chew R.D."/>
            <person name="Cockburn C.L."/>
            <person name="Cohen L.B."/>
            <person name="Corajod J.M."/>
            <person name="Cresawn S.G."/>
            <person name="Davis K.R."/>
            <person name="Deng L."/>
            <person name="Denver D.R."/>
            <person name="Dixon B.R."/>
            <person name="Ekram S."/>
            <person name="Elgin S.C."/>
            <person name="Engelsen A.E."/>
            <person name="English B.E."/>
            <person name="Erb M.L."/>
            <person name="Estrada C."/>
            <person name="Filliger L.Z."/>
            <person name="Findley A.M."/>
            <person name="Forbes L."/>
            <person name="Forsyth M.H."/>
            <person name="Fox T.M."/>
            <person name="Fritz M.J."/>
            <person name="Garcia R."/>
            <person name="George Z.D."/>
            <person name="Georges A.E."/>
            <person name="Gissendanner C.R."/>
            <person name="Goff S."/>
            <person name="Goldstein R."/>
            <person name="Gordon K.C."/>
            <person name="Green R.D."/>
            <person name="Guerra S.L."/>
            <person name="Guiney-Olsen K.R."/>
            <person name="Guiza B.G."/>
            <person name="Haghighat L."/>
            <person name="Hagopian G.V."/>
            <person name="Harmon C.J."/>
            <person name="Harmson J.S."/>
            <person name="Hartzog G.A."/>
            <person name="Harvey S.E."/>
            <person name="He S."/>
            <person name="He K.J."/>
            <person name="Healy K.E."/>
            <person name="Higinbotham E.R."/>
            <person name="Hildebrandt E.N."/>
            <person name="Ho J.H."/>
            <person name="Hogan G.M."/>
            <person name="Hohenstein V.G."/>
            <person name="Holz N.A."/>
            <person name="Huang V.J."/>
            <person name="Hufford E.L."/>
            <person name="Hynes P.M."/>
            <person name="Jackson A.S."/>
            <person name="Jansen E.C."/>
            <person name="Jarvik J."/>
            <person name="Jasinto P.G."/>
            <person name="Jordan T.C."/>
            <person name="Kasza T."/>
            <person name="Katelyn M.A."/>
            <person name="Kelsey J.S."/>
            <person name="Kerrigan L.A."/>
            <person name="Khaw D."/>
            <person name="Kim J."/>
            <person name="Knutter J.Z."/>
            <person name="Ko C.C."/>
            <person name="Larkin G.V."/>
            <person name="Laroche J.R."/>
            <person name="Latif A."/>
            <person name="Leuba K.D."/>
            <person name="Leuba S.I."/>
            <person name="Lewis L.O."/>
            <person name="Loesser-Casey K.E."/>
            <person name="Long C.A."/>
            <person name="Lopez A.J."/>
            <person name="Lowery N."/>
            <person name="Lu T.Q."/>
            <person name="Mac V."/>
            <person name="Masters I.R."/>
            <person name="McCloud J.J."/>
            <person name="McDonough M.J."/>
            <person name="Medenbach A.J."/>
            <person name="Menon A."/>
            <person name="Miller R."/>
            <person name="Morgan B.K."/>
            <person name="Ng P.C."/>
            <person name="Nguyen E."/>
            <person name="Nguyen K.T."/>
            <person name="Nguyen E.T."/>
            <person name="Nicholson K.M."/>
            <person name="Parnell L.A."/>
            <person name="Peirce C.E."/>
            <person name="Perz A.M."/>
            <person name="Peterson L.J."/>
            <person name="Pferdehirt R.E."/>
            <person name="Philip S.V."/>
            <person name="Pogliano K."/>
            <person name="Pogliano J."/>
            <person name="Polley T."/>
            <person name="Puopolo E.J."/>
            <person name="Rabinowitz H.S."/>
            <person name="Resiss M.J."/>
            <person name="Rhyan C.N."/>
            <person name="Robinson Y.M."/>
            <person name="Rodriguez L.L."/>
            <person name="Rose A.C."/>
            <person name="Rubin J.D."/>
            <person name="Ruby J.A."/>
            <person name="Saha M.S."/>
            <person name="Sandoz J.W."/>
            <person name="Savitskaya J."/>
            <person name="Schipper D.J."/>
            <person name="Schnitzler C.E."/>
            <person name="Schott A.R."/>
            <person name="Segal J.B."/>
            <person name="Shaffer C.D."/>
            <person name="Sheldon K.E."/>
            <person name="Shepard E.M."/>
            <person name="Shepardson J.W."/>
            <person name="Shroff M.K."/>
            <person name="Simmons J.M."/>
            <person name="Simms E.F."/>
            <person name="Simpson B.M."/>
            <person name="Sinclair K.M."/>
            <person name="Sjoholm R.L."/>
            <person name="Slette I.J."/>
            <person name="Spaulding B.C."/>
            <person name="Straub C.L."/>
            <person name="Stukey J."/>
            <person name="Sughrue T."/>
            <person name="Tang T.Y."/>
            <person name="Tatyana L.M."/>
            <person name="Taylor S.B."/>
            <person name="Taylor B.J."/>
            <person name="Temple L.M."/>
            <person name="Thompson J.V."/>
            <person name="Tokarz M.P."/>
            <person name="Trapani S.E."/>
            <person name="Troum A.P."/>
            <person name="Tsay J."/>
            <person name="Tubbs A.T."/>
            <person name="Walton J.M."/>
            <person name="Wang D.H."/>
            <person name="Wang H."/>
            <person name="Warner J.R."/>
            <person name="Weisser E.G."/>
            <person name="Wendler S.C."/>
            <person name="Weston-Hafer K.A."/>
            <person name="Whelan H.M."/>
            <person name="Williamson K.E."/>
            <person name="Willis A.N."/>
            <person name="Wirtshafter H.S."/>
            <person name="Wong T.W."/>
            <person name="Wu P."/>
            <person name="Yang Y."/>
            <person name="Yee B.C."/>
            <person name="Zaidins D.A."/>
            <person name="Zhang B."/>
            <person name="Zuniga M.Y."/>
            <person name="Hendrix R.W."/>
            <person name="Hatfull G.F."/>
        </authorList>
    </citation>
    <scope>NUCLEOTIDE SEQUENCE [LARGE SCALE GENOMIC DNA]</scope>
</reference>
<organism evidence="1 2">
    <name type="scientific">Mycobacterium phage Pumpkin</name>
    <dbReference type="NCBI Taxonomy" id="2919547"/>
    <lineage>
        <taxon>Viruses</taxon>
        <taxon>Duplodnaviria</taxon>
        <taxon>Heunggongvirae</taxon>
        <taxon>Uroviricota</taxon>
        <taxon>Caudoviricetes</taxon>
        <taxon>Kostyavirus</taxon>
        <taxon>Kostyavirus pumpkin</taxon>
    </lineage>
</organism>
<name>C9DCV5_9CAUD</name>
<dbReference type="Proteomes" id="UP000001613">
    <property type="component" value="Segment"/>
</dbReference>
<gene>
    <name evidence="1" type="primary">141</name>
    <name evidence="1" type="ORF">PUMPKIN_141</name>
</gene>
<keyword evidence="2" id="KW-1185">Reference proteome</keyword>
<dbReference type="GeneID" id="40090160"/>
<dbReference type="RefSeq" id="YP_009613761.1">
    <property type="nucleotide sequence ID" value="NC_042027.1"/>
</dbReference>
<sequence length="94" mass="10452">MAYARRKVVRMSNNGARAMRAMGNGRTEAMAYTIVTTDGEDYVDSLREAHKTLRAMAEHMNYGGVRIHGTNVVAYCGQKRCAGHLLARLFETEA</sequence>
<proteinExistence type="predicted"/>